<keyword evidence="4" id="KW-0227">DNA damage</keyword>
<comment type="caution">
    <text evidence="12">The sequence shown here is derived from an EMBL/GenBank/DDBJ whole genome shotgun (WGS) entry which is preliminary data.</text>
</comment>
<proteinExistence type="inferred from homology"/>
<dbReference type="PANTHER" id="PTHR22940:SF4">
    <property type="entry name" value="PROTEIN TIMELESS HOMOLOG"/>
    <property type="match status" value="1"/>
</dbReference>
<dbReference type="GO" id="GO:0006281">
    <property type="term" value="P:DNA repair"/>
    <property type="evidence" value="ECO:0007669"/>
    <property type="project" value="UniProtKB-KW"/>
</dbReference>
<reference evidence="12 13" key="1">
    <citation type="submission" date="2013-02" db="EMBL/GenBank/DDBJ databases">
        <title>Genome sequence of Candida maltosa Xu316, a potential industrial strain for xylitol and ethanol production.</title>
        <authorList>
            <person name="Yu J."/>
            <person name="Wang Q."/>
            <person name="Geng X."/>
            <person name="Bao W."/>
            <person name="He P."/>
            <person name="Cai J."/>
        </authorList>
    </citation>
    <scope>NUCLEOTIDE SEQUENCE [LARGE SCALE GENOMIC DNA]</scope>
    <source>
        <strain evidence="13">Xu316</strain>
    </source>
</reference>
<dbReference type="GO" id="GO:0016853">
    <property type="term" value="F:isomerase activity"/>
    <property type="evidence" value="ECO:0007669"/>
    <property type="project" value="UniProtKB-KW"/>
</dbReference>
<dbReference type="Proteomes" id="UP000011777">
    <property type="component" value="Unassembled WGS sequence"/>
</dbReference>
<feature type="region of interest" description="Disordered" evidence="10">
    <location>
        <begin position="1049"/>
        <end position="1135"/>
    </location>
</feature>
<evidence type="ECO:0000256" key="6">
    <source>
        <dbReference type="ARBA" id="ARBA00023204"/>
    </source>
</evidence>
<evidence type="ECO:0000256" key="5">
    <source>
        <dbReference type="ARBA" id="ARBA00022880"/>
    </source>
</evidence>
<dbReference type="GO" id="GO:0043111">
    <property type="term" value="P:replication fork arrest"/>
    <property type="evidence" value="ECO:0007669"/>
    <property type="project" value="TreeGrafter"/>
</dbReference>
<evidence type="ECO:0000256" key="2">
    <source>
        <dbReference type="ARBA" id="ARBA00008174"/>
    </source>
</evidence>
<dbReference type="EMBL" id="AOGT01002018">
    <property type="protein sequence ID" value="EMG46406.1"/>
    <property type="molecule type" value="Genomic_DNA"/>
</dbReference>
<evidence type="ECO:0000256" key="10">
    <source>
        <dbReference type="SAM" id="MobiDB-lite"/>
    </source>
</evidence>
<feature type="region of interest" description="Disordered" evidence="10">
    <location>
        <begin position="1"/>
        <end position="54"/>
    </location>
</feature>
<dbReference type="GO" id="GO:0051321">
    <property type="term" value="P:meiotic cell cycle"/>
    <property type="evidence" value="ECO:0007669"/>
    <property type="project" value="UniProtKB-KW"/>
</dbReference>
<comment type="similarity">
    <text evidence="2">Belongs to the timeless family.</text>
</comment>
<dbReference type="GO" id="GO:0031298">
    <property type="term" value="C:replication fork protection complex"/>
    <property type="evidence" value="ECO:0007669"/>
    <property type="project" value="TreeGrafter"/>
</dbReference>
<protein>
    <recommendedName>
        <fullName evidence="3">Topoisomerase 1-associated factor 1</fullName>
    </recommendedName>
</protein>
<evidence type="ECO:0000259" key="11">
    <source>
        <dbReference type="Pfam" id="PF04821"/>
    </source>
</evidence>
<feature type="compositionally biased region" description="Polar residues" evidence="10">
    <location>
        <begin position="1102"/>
        <end position="1115"/>
    </location>
</feature>
<feature type="compositionally biased region" description="Basic and acidic residues" evidence="10">
    <location>
        <begin position="1125"/>
        <end position="1135"/>
    </location>
</feature>
<evidence type="ECO:0000256" key="8">
    <source>
        <dbReference type="ARBA" id="ARBA00023254"/>
    </source>
</evidence>
<dbReference type="eggNOG" id="KOG1974">
    <property type="taxonomic scope" value="Eukaryota"/>
</dbReference>
<evidence type="ECO:0000313" key="13">
    <source>
        <dbReference type="Proteomes" id="UP000011777"/>
    </source>
</evidence>
<evidence type="ECO:0000256" key="3">
    <source>
        <dbReference type="ARBA" id="ARBA00021529"/>
    </source>
</evidence>
<evidence type="ECO:0000256" key="9">
    <source>
        <dbReference type="ARBA" id="ARBA00023306"/>
    </source>
</evidence>
<feature type="compositionally biased region" description="Basic residues" evidence="10">
    <location>
        <begin position="1068"/>
        <end position="1094"/>
    </location>
</feature>
<dbReference type="InterPro" id="IPR044998">
    <property type="entry name" value="Timeless"/>
</dbReference>
<dbReference type="GO" id="GO:0003677">
    <property type="term" value="F:DNA binding"/>
    <property type="evidence" value="ECO:0007669"/>
    <property type="project" value="TreeGrafter"/>
</dbReference>
<organism evidence="12 13">
    <name type="scientific">Candida maltosa (strain Xu316)</name>
    <name type="common">Yeast</name>
    <dbReference type="NCBI Taxonomy" id="1245528"/>
    <lineage>
        <taxon>Eukaryota</taxon>
        <taxon>Fungi</taxon>
        <taxon>Dikarya</taxon>
        <taxon>Ascomycota</taxon>
        <taxon>Saccharomycotina</taxon>
        <taxon>Pichiomycetes</taxon>
        <taxon>Debaryomycetaceae</taxon>
        <taxon>Candida/Lodderomyces clade</taxon>
        <taxon>Candida</taxon>
    </lineage>
</organism>
<evidence type="ECO:0000313" key="12">
    <source>
        <dbReference type="EMBL" id="EMG46406.1"/>
    </source>
</evidence>
<feature type="compositionally biased region" description="Basic and acidic residues" evidence="10">
    <location>
        <begin position="1049"/>
        <end position="1067"/>
    </location>
</feature>
<comment type="subcellular location">
    <subcellularLocation>
        <location evidence="1">Nucleus</location>
    </subcellularLocation>
</comment>
<keyword evidence="6" id="KW-0234">DNA repair</keyword>
<feature type="compositionally biased region" description="Polar residues" evidence="10">
    <location>
        <begin position="1214"/>
        <end position="1229"/>
    </location>
</feature>
<feature type="domain" description="Timeless N-terminal" evidence="11">
    <location>
        <begin position="100"/>
        <end position="414"/>
    </location>
</feature>
<keyword evidence="9" id="KW-0131">Cell cycle</keyword>
<name>M3IJ45_CANMX</name>
<feature type="compositionally biased region" description="Acidic residues" evidence="10">
    <location>
        <begin position="1188"/>
        <end position="1197"/>
    </location>
</feature>
<evidence type="ECO:0000256" key="1">
    <source>
        <dbReference type="ARBA" id="ARBA00004123"/>
    </source>
</evidence>
<feature type="compositionally biased region" description="Acidic residues" evidence="10">
    <location>
        <begin position="1"/>
        <end position="30"/>
    </location>
</feature>
<keyword evidence="7" id="KW-0539">Nucleus</keyword>
<keyword evidence="8" id="KW-0469">Meiosis</keyword>
<evidence type="ECO:0000256" key="7">
    <source>
        <dbReference type="ARBA" id="ARBA00023242"/>
    </source>
</evidence>
<dbReference type="Pfam" id="PF04821">
    <property type="entry name" value="TIMELESS"/>
    <property type="match status" value="1"/>
</dbReference>
<dbReference type="GO" id="GO:0000076">
    <property type="term" value="P:DNA replication checkpoint signaling"/>
    <property type="evidence" value="ECO:0007669"/>
    <property type="project" value="TreeGrafter"/>
</dbReference>
<accession>M3IJ45</accession>
<dbReference type="OrthoDB" id="310853at2759"/>
<dbReference type="InterPro" id="IPR006906">
    <property type="entry name" value="Timeless_N"/>
</dbReference>
<gene>
    <name evidence="12" type="ORF">G210_3338</name>
</gene>
<sequence>MSEIESNSEIESEYESDELDGFIDYEDEETQQQYQQSGNEANPITLGEGDEEPEEDRIRVFTTTLRPNETQAQKLLRAHISVLVTALGGPDHTSDVQPPPYKLGHDALACLKDIKRWIRAVDEKKQNFEVALACAESGLVANDLLVILCQWEDKMQRKETIVNKTTTEKIMLSCLELLVLLTWPIEFGPDLSEDQKLHFADIKRIHILYKKQLLTYNNGQLLKAAIRLVLPIIAKSRIDREPRENQILRMVLYLIRNILAIEPANQSTSQKGTKGSKAIASDLPLGVSQDDISINHVLQVFKKNKVLMLLLTISGSIGTEFDKDMFGELCLECIYLMIKGVSAKDVLVKKEFSKPTTNNDVVPDAINASQPLQSVTTTSGMQLQDLLSTESKKKKIQTQTMSSRHGRFGSLLSIRSADSNSFVVSGQEALIDSNSSMAKLDKSKKWKRKTYFKYDSDEYVKTTNPVYLNITGQSILNNFIEQFLSGACFNNLVECMGSKLTGQGDLVSIDELALASYFLTIAWFLSYQREKIALNPDDTSLDYGSVGAALSEINFILIIGYFRDSYSNKRWNSLHVAMLCFKELLQISNSIFGKKHKSSIFDDDEADSQHEIDKELAEGIIRKLFSFSDFLNIITLIPQTAAKHSPDYLQVSISVVHILLKAFENFANEDVKLYIQSKRKQRKKSRTRINDLDKSTEDRLRDVIYASDEELDQLSAKEITQERKLDFKKTEAKFFHQNIVSTYIEYFSRYQDLSDQEIKICLSYFHRLFVIRKDYTGIFRLDFMQMLHKLRNHLPRGGSLRLQVEEFIYYFMKKLKVALERFPLPIELLFPRMEDTETKVFLATGELYEKPESNSYIRGAKLAKDLEFVRDFDLDTKIKILVSQLHIEEKQALLNWLISELDRIISDRILDSESIAELTNASNQFRRLFINNGYLRLLLRLVGFDLPYTMEETPELGTSTDIEHLTKVTELIKKWNTSQPVLFEDDKSPSFFLRTRESTYNDDEYEEDGYDGKTNNYDEEDDDAIAFETEGVPRKFASQLDELDELERQLSHRGKERDRSSAHDNIRGKARKKSKNVEHKKKKSSETSKRKRRIPRDILGDDTSSQHIIKSSEFVNDSDDESDDEKDKEFFDREERMRQLLSEMGGAATPQQLLEIQKVWKTMKSSGNDKTATIVDKAVKEVGLFVGDTDDEDEDGDVAQSQTIHTSPEPEVNVQDTADLSDATSNTSDMESEPESAKRKLSIAEDDEEEISHQTKRKRVVISDDEE</sequence>
<dbReference type="PANTHER" id="PTHR22940">
    <property type="entry name" value="TIMEOUT/TIMELESS-2"/>
    <property type="match status" value="1"/>
</dbReference>
<dbReference type="OMA" id="VNHHRHT"/>
<dbReference type="HOGENOM" id="CLU_008440_0_0_1"/>
<feature type="region of interest" description="Disordered" evidence="10">
    <location>
        <begin position="1186"/>
        <end position="1267"/>
    </location>
</feature>
<keyword evidence="12" id="KW-0413">Isomerase</keyword>
<evidence type="ECO:0000256" key="4">
    <source>
        <dbReference type="ARBA" id="ARBA00022763"/>
    </source>
</evidence>
<dbReference type="AlphaFoldDB" id="M3IJ45"/>
<dbReference type="STRING" id="1245528.M3IJ45"/>
<keyword evidence="5" id="KW-0236">DNA replication inhibitor</keyword>
<keyword evidence="13" id="KW-1185">Reference proteome</keyword>